<proteinExistence type="predicted"/>
<evidence type="ECO:0008006" key="4">
    <source>
        <dbReference type="Google" id="ProtNLM"/>
    </source>
</evidence>
<feature type="transmembrane region" description="Helical" evidence="1">
    <location>
        <begin position="94"/>
        <end position="115"/>
    </location>
</feature>
<sequence length="216" mass="23717">MPARPEKKDARTCCCCIPIRAGVGILAWLYLLGGAASVVLAVMILKQDTSEMQIGVKALVIALGSLSVFLVITSMFGIIATIGQSPRFARIWSVMFQFWYYLQVALDIAVIALFFSKKLDTLIVECTLLAEKRRPKGSEIENCNRGRNRLSLYYTLSGVVRNAIGYYFTRRVSSFTRHCAERVANRGLAAQAQMTTLSVQGGHQASVDSLQGAKAV</sequence>
<name>A0A0B7G000_THACB</name>
<dbReference type="OrthoDB" id="3239304at2759"/>
<organism evidence="2 3">
    <name type="scientific">Thanatephorus cucumeris (strain AG1-IB / isolate 7/3/14)</name>
    <name type="common">Lettuce bottom rot fungus</name>
    <name type="synonym">Rhizoctonia solani</name>
    <dbReference type="NCBI Taxonomy" id="1108050"/>
    <lineage>
        <taxon>Eukaryota</taxon>
        <taxon>Fungi</taxon>
        <taxon>Dikarya</taxon>
        <taxon>Basidiomycota</taxon>
        <taxon>Agaricomycotina</taxon>
        <taxon>Agaricomycetes</taxon>
        <taxon>Cantharellales</taxon>
        <taxon>Ceratobasidiaceae</taxon>
        <taxon>Rhizoctonia</taxon>
        <taxon>Rhizoctonia solani AG-1</taxon>
    </lineage>
</organism>
<accession>A0A0B7G000</accession>
<evidence type="ECO:0000313" key="3">
    <source>
        <dbReference type="Proteomes" id="UP000059188"/>
    </source>
</evidence>
<reference evidence="2 3" key="1">
    <citation type="submission" date="2014-11" db="EMBL/GenBank/DDBJ databases">
        <authorList>
            <person name="Wibberg Daniel"/>
        </authorList>
    </citation>
    <scope>NUCLEOTIDE SEQUENCE [LARGE SCALE GENOMIC DNA]</scope>
    <source>
        <strain evidence="2">Rhizoctonia solani AG1-IB 7/3/14</strain>
    </source>
</reference>
<evidence type="ECO:0000313" key="2">
    <source>
        <dbReference type="EMBL" id="CEL61757.1"/>
    </source>
</evidence>
<feature type="transmembrane region" description="Helical" evidence="1">
    <location>
        <begin position="27"/>
        <end position="46"/>
    </location>
</feature>
<keyword evidence="3" id="KW-1185">Reference proteome</keyword>
<keyword evidence="1" id="KW-0812">Transmembrane</keyword>
<dbReference type="Proteomes" id="UP000059188">
    <property type="component" value="Unassembled WGS sequence"/>
</dbReference>
<feature type="transmembrane region" description="Helical" evidence="1">
    <location>
        <begin position="58"/>
        <end position="82"/>
    </location>
</feature>
<dbReference type="STRING" id="1108050.A0A0B7G000"/>
<keyword evidence="1" id="KW-1133">Transmembrane helix</keyword>
<dbReference type="EMBL" id="LN679105">
    <property type="protein sequence ID" value="CEL61757.1"/>
    <property type="molecule type" value="Genomic_DNA"/>
</dbReference>
<gene>
    <name evidence="2" type="ORF">RSOLAG1IB_04507</name>
</gene>
<evidence type="ECO:0000256" key="1">
    <source>
        <dbReference type="SAM" id="Phobius"/>
    </source>
</evidence>
<keyword evidence="1" id="KW-0472">Membrane</keyword>
<protein>
    <recommendedName>
        <fullName evidence="4">Tetraspannin domain-containing protein</fullName>
    </recommendedName>
</protein>
<dbReference type="AlphaFoldDB" id="A0A0B7G000"/>